<gene>
    <name evidence="5" type="ORF">SAMN05216180_2667</name>
</gene>
<reference evidence="5 6" key="1">
    <citation type="submission" date="2016-10" db="EMBL/GenBank/DDBJ databases">
        <authorList>
            <person name="de Groot N.N."/>
        </authorList>
    </citation>
    <scope>NUCLEOTIDE SEQUENCE [LARGE SCALE GENOMIC DNA]</scope>
    <source>
        <strain evidence="5 6">CGMCC 1.5070</strain>
    </source>
</reference>
<dbReference type="NCBIfam" id="TIGR00486">
    <property type="entry name" value="YbgI_SA1388"/>
    <property type="match status" value="1"/>
</dbReference>
<evidence type="ECO:0000313" key="6">
    <source>
        <dbReference type="Proteomes" id="UP000199158"/>
    </source>
</evidence>
<dbReference type="InterPro" id="IPR002678">
    <property type="entry name" value="DUF34/NIF3"/>
</dbReference>
<dbReference type="FunFam" id="3.40.1390.30:FF:000001">
    <property type="entry name" value="GTP cyclohydrolase 1 type 2"/>
    <property type="match status" value="1"/>
</dbReference>
<dbReference type="PANTHER" id="PTHR13799">
    <property type="entry name" value="NGG1 INTERACTING FACTOR 3"/>
    <property type="match status" value="1"/>
</dbReference>
<dbReference type="SUPFAM" id="SSF102705">
    <property type="entry name" value="NIF3 (NGG1p interacting factor 3)-like"/>
    <property type="match status" value="1"/>
</dbReference>
<dbReference type="AlphaFoldDB" id="A0A1H8DKY7"/>
<name>A0A1H8DKY7_9FIRM</name>
<keyword evidence="6" id="KW-1185">Reference proteome</keyword>
<dbReference type="InterPro" id="IPR036069">
    <property type="entry name" value="DUF34/NIF3_sf"/>
</dbReference>
<keyword evidence="3 4" id="KW-0479">Metal-binding</keyword>
<dbReference type="OrthoDB" id="9792792at2"/>
<feature type="binding site" evidence="4">
    <location>
        <position position="65"/>
    </location>
    <ligand>
        <name>a divalent metal cation</name>
        <dbReference type="ChEBI" id="CHEBI:60240"/>
        <label>1</label>
    </ligand>
</feature>
<dbReference type="GO" id="GO:0005737">
    <property type="term" value="C:cytoplasm"/>
    <property type="evidence" value="ECO:0007669"/>
    <property type="project" value="TreeGrafter"/>
</dbReference>
<protein>
    <recommendedName>
        <fullName evidence="2">GTP cyclohydrolase 1 type 2 homolog</fullName>
    </recommendedName>
</protein>
<evidence type="ECO:0000256" key="1">
    <source>
        <dbReference type="ARBA" id="ARBA00006964"/>
    </source>
</evidence>
<feature type="binding site" evidence="4">
    <location>
        <position position="66"/>
    </location>
    <ligand>
        <name>a divalent metal cation</name>
        <dbReference type="ChEBI" id="CHEBI:60240"/>
        <label>1</label>
    </ligand>
</feature>
<dbReference type="RefSeq" id="WP_092755995.1">
    <property type="nucleotide sequence ID" value="NZ_FOCG01000003.1"/>
</dbReference>
<proteinExistence type="inferred from homology"/>
<feature type="binding site" evidence="4">
    <location>
        <position position="100"/>
    </location>
    <ligand>
        <name>a divalent metal cation</name>
        <dbReference type="ChEBI" id="CHEBI:60240"/>
        <label>1</label>
    </ligand>
</feature>
<dbReference type="EMBL" id="FOCG01000003">
    <property type="protein sequence ID" value="SEN07930.1"/>
    <property type="molecule type" value="Genomic_DNA"/>
</dbReference>
<dbReference type="Proteomes" id="UP000199158">
    <property type="component" value="Unassembled WGS sequence"/>
</dbReference>
<feature type="binding site" evidence="4">
    <location>
        <position position="223"/>
    </location>
    <ligand>
        <name>a divalent metal cation</name>
        <dbReference type="ChEBI" id="CHEBI:60240"/>
        <label>1</label>
    </ligand>
</feature>
<evidence type="ECO:0000256" key="2">
    <source>
        <dbReference type="ARBA" id="ARBA00022112"/>
    </source>
</evidence>
<sequence length="256" mass="27718">MNTVRDVYEYINAFAPFYTAESWDNSGLLVEAKGAEIDKVLIALDITTDVVEEANEIGANLIVSHHPVIFEPLKRIASDDVVYQLAKHDISAICAHTNLDVAQGGVNDILAHRLNLQNIQPLEPLDSNGLSLGRIGELNNTMDCAAFLDSVKKELGCSGLKYTQGCTQIKRVAVCGGAGASLVYRAAQLQADALVTADSKHNILLDAKKLGITLVDAGHYCTEQVVLQPLAEKLRKAFPSLCIVCSQREGDPVQYQ</sequence>
<organism evidence="5 6">
    <name type="scientific">Hydrogenoanaerobacterium saccharovorans</name>
    <dbReference type="NCBI Taxonomy" id="474960"/>
    <lineage>
        <taxon>Bacteria</taxon>
        <taxon>Bacillati</taxon>
        <taxon>Bacillota</taxon>
        <taxon>Clostridia</taxon>
        <taxon>Eubacteriales</taxon>
        <taxon>Oscillospiraceae</taxon>
        <taxon>Hydrogenoanaerobacterium</taxon>
    </lineage>
</organism>
<dbReference type="STRING" id="474960.SAMN05216180_2667"/>
<evidence type="ECO:0000256" key="4">
    <source>
        <dbReference type="PIRSR" id="PIRSR602678-1"/>
    </source>
</evidence>
<accession>A0A1H8DKY7</accession>
<dbReference type="GO" id="GO:0046872">
    <property type="term" value="F:metal ion binding"/>
    <property type="evidence" value="ECO:0007669"/>
    <property type="project" value="UniProtKB-KW"/>
</dbReference>
<evidence type="ECO:0000313" key="5">
    <source>
        <dbReference type="EMBL" id="SEN07930.1"/>
    </source>
</evidence>
<feature type="binding site" evidence="4">
    <location>
        <position position="219"/>
    </location>
    <ligand>
        <name>a divalent metal cation</name>
        <dbReference type="ChEBI" id="CHEBI:60240"/>
        <label>1</label>
    </ligand>
</feature>
<dbReference type="PANTHER" id="PTHR13799:SF14">
    <property type="entry name" value="GTP CYCLOHYDROLASE 1 TYPE 2 HOMOLOG"/>
    <property type="match status" value="1"/>
</dbReference>
<dbReference type="Pfam" id="PF01784">
    <property type="entry name" value="DUF34_NIF3"/>
    <property type="match status" value="1"/>
</dbReference>
<comment type="similarity">
    <text evidence="1">Belongs to the GTP cyclohydrolase I type 2/NIF3 family.</text>
</comment>
<evidence type="ECO:0000256" key="3">
    <source>
        <dbReference type="ARBA" id="ARBA00022723"/>
    </source>
</evidence>
<dbReference type="Gene3D" id="3.40.1390.30">
    <property type="entry name" value="NIF3 (NGG1p interacting factor 3)-like"/>
    <property type="match status" value="2"/>
</dbReference>